<dbReference type="InterPro" id="IPR011009">
    <property type="entry name" value="Kinase-like_dom_sf"/>
</dbReference>
<dbReference type="InterPro" id="IPR050205">
    <property type="entry name" value="CDPK_Ser/Thr_kinases"/>
</dbReference>
<comment type="catalytic activity">
    <reaction evidence="10">
        <text>L-seryl-[protein] + ATP = O-phospho-L-seryl-[protein] + ADP + H(+)</text>
        <dbReference type="Rhea" id="RHEA:17989"/>
        <dbReference type="Rhea" id="RHEA-COMP:9863"/>
        <dbReference type="Rhea" id="RHEA-COMP:11604"/>
        <dbReference type="ChEBI" id="CHEBI:15378"/>
        <dbReference type="ChEBI" id="CHEBI:29999"/>
        <dbReference type="ChEBI" id="CHEBI:30616"/>
        <dbReference type="ChEBI" id="CHEBI:83421"/>
        <dbReference type="ChEBI" id="CHEBI:456216"/>
        <dbReference type="EC" id="2.7.11.1"/>
    </reaction>
</comment>
<dbReference type="Gene3D" id="4.10.1170.10">
    <property type="entry name" value="MAP kinase activated protein kinase 2"/>
    <property type="match status" value="1"/>
</dbReference>
<evidence type="ECO:0000256" key="6">
    <source>
        <dbReference type="ARBA" id="ARBA00022741"/>
    </source>
</evidence>
<evidence type="ECO:0000313" key="12">
    <source>
        <dbReference type="EMBL" id="CAH3016804.1"/>
    </source>
</evidence>
<evidence type="ECO:0000256" key="9">
    <source>
        <dbReference type="ARBA" id="ARBA00047899"/>
    </source>
</evidence>
<comment type="catalytic activity">
    <reaction evidence="9">
        <text>L-threonyl-[protein] + ATP = O-phospho-L-threonyl-[protein] + ADP + H(+)</text>
        <dbReference type="Rhea" id="RHEA:46608"/>
        <dbReference type="Rhea" id="RHEA-COMP:11060"/>
        <dbReference type="Rhea" id="RHEA-COMP:11605"/>
        <dbReference type="ChEBI" id="CHEBI:15378"/>
        <dbReference type="ChEBI" id="CHEBI:30013"/>
        <dbReference type="ChEBI" id="CHEBI:30616"/>
        <dbReference type="ChEBI" id="CHEBI:61977"/>
        <dbReference type="ChEBI" id="CHEBI:456216"/>
        <dbReference type="EC" id="2.7.11.1"/>
    </reaction>
</comment>
<dbReference type="SUPFAM" id="SSF56112">
    <property type="entry name" value="Protein kinase-like (PK-like)"/>
    <property type="match status" value="1"/>
</dbReference>
<keyword evidence="8" id="KW-0067">ATP-binding</keyword>
<dbReference type="InterPro" id="IPR000719">
    <property type="entry name" value="Prot_kinase_dom"/>
</dbReference>
<dbReference type="PANTHER" id="PTHR24349">
    <property type="entry name" value="SERINE/THREONINE-PROTEIN KINASE"/>
    <property type="match status" value="1"/>
</dbReference>
<dbReference type="Gene3D" id="3.30.200.20">
    <property type="entry name" value="Phosphorylase Kinase, domain 1"/>
    <property type="match status" value="1"/>
</dbReference>
<comment type="similarity">
    <text evidence="1">Belongs to the protein kinase superfamily. CAMK Ser/Thr protein kinase family.</text>
</comment>
<evidence type="ECO:0000256" key="4">
    <source>
        <dbReference type="ARBA" id="ARBA00022553"/>
    </source>
</evidence>
<dbReference type="InterPro" id="IPR008271">
    <property type="entry name" value="Ser/Thr_kinase_AS"/>
</dbReference>
<evidence type="ECO:0000256" key="2">
    <source>
        <dbReference type="ARBA" id="ARBA00012513"/>
    </source>
</evidence>
<sequence length="476" mass="54308">MADHTNRELRFKNNPIEDDYIVDWNRRLGSGISGPVRLCKSIATGKEFALKCLLDSPKARTEAKVHYLCSDNPHIVSVIDVYAVNFRFPGEMKPVPRILMVMELMEGGELFELVRTKRRFTEKEAVHFTKQIALAIYHCHSFNVAHRDLKPENLLLLDKSENVIIKLADFGFAKIDRGDLVTPQFTPYYVSPQVLEAQRIHRAQKSGRFPFLTKPYTYDKSCDMWSLGVVIYIMLCGYPPFYSEVPRKQLSQGMKRRIMAGEYDYPEKEWSKISPEAKEVIASLLRVEPAQRMAVTELLEHSWLNEGVVPDVPLDSPSVIVSDEEAFRDAMTAHSAQLTKMRLPDRAIMLKAVSKAKNPILVKRKKMFKLGSFFKNNQSSATSLEADRTKNDEAIKSLRDVIAFCTIPPRPPEGASETFCPEEELQRLVCRAMKQNPNSQCLKDALIKQSWDGECFSGSVDKRQLALEIKDIVKKM</sequence>
<dbReference type="InterPro" id="IPR027442">
    <property type="entry name" value="MAPKAPK_C"/>
</dbReference>
<reference evidence="12 13" key="1">
    <citation type="submission" date="2022-05" db="EMBL/GenBank/DDBJ databases">
        <authorList>
            <consortium name="Genoscope - CEA"/>
            <person name="William W."/>
        </authorList>
    </citation>
    <scope>NUCLEOTIDE SEQUENCE [LARGE SCALE GENOMIC DNA]</scope>
</reference>
<name>A0ABN8LI45_9CNID</name>
<evidence type="ECO:0000259" key="11">
    <source>
        <dbReference type="PROSITE" id="PS50011"/>
    </source>
</evidence>
<dbReference type="Pfam" id="PF00069">
    <property type="entry name" value="Pkinase"/>
    <property type="match status" value="1"/>
</dbReference>
<keyword evidence="4" id="KW-0597">Phosphoprotein</keyword>
<evidence type="ECO:0000313" key="13">
    <source>
        <dbReference type="Proteomes" id="UP001159427"/>
    </source>
</evidence>
<dbReference type="PROSITE" id="PS50011">
    <property type="entry name" value="PROTEIN_KINASE_DOM"/>
    <property type="match status" value="1"/>
</dbReference>
<keyword evidence="6" id="KW-0547">Nucleotide-binding</keyword>
<organism evidence="12 13">
    <name type="scientific">Porites evermanni</name>
    <dbReference type="NCBI Taxonomy" id="104178"/>
    <lineage>
        <taxon>Eukaryota</taxon>
        <taxon>Metazoa</taxon>
        <taxon>Cnidaria</taxon>
        <taxon>Anthozoa</taxon>
        <taxon>Hexacorallia</taxon>
        <taxon>Scleractinia</taxon>
        <taxon>Fungiina</taxon>
        <taxon>Poritidae</taxon>
        <taxon>Porites</taxon>
    </lineage>
</organism>
<feature type="domain" description="Protein kinase" evidence="11">
    <location>
        <begin position="22"/>
        <end position="304"/>
    </location>
</feature>
<evidence type="ECO:0000256" key="3">
    <source>
        <dbReference type="ARBA" id="ARBA00022527"/>
    </source>
</evidence>
<evidence type="ECO:0000256" key="8">
    <source>
        <dbReference type="ARBA" id="ARBA00022840"/>
    </source>
</evidence>
<evidence type="ECO:0000256" key="7">
    <source>
        <dbReference type="ARBA" id="ARBA00022777"/>
    </source>
</evidence>
<dbReference type="EC" id="2.7.11.1" evidence="2"/>
<dbReference type="Gene3D" id="1.10.510.10">
    <property type="entry name" value="Transferase(Phosphotransferase) domain 1"/>
    <property type="match status" value="1"/>
</dbReference>
<dbReference type="PROSITE" id="PS00108">
    <property type="entry name" value="PROTEIN_KINASE_ST"/>
    <property type="match status" value="1"/>
</dbReference>
<comment type="caution">
    <text evidence="12">The sequence shown here is derived from an EMBL/GenBank/DDBJ whole genome shotgun (WGS) entry which is preliminary data.</text>
</comment>
<proteinExistence type="inferred from homology"/>
<evidence type="ECO:0000256" key="10">
    <source>
        <dbReference type="ARBA" id="ARBA00048679"/>
    </source>
</evidence>
<evidence type="ECO:0000256" key="5">
    <source>
        <dbReference type="ARBA" id="ARBA00022679"/>
    </source>
</evidence>
<gene>
    <name evidence="12" type="ORF">PEVE_00032714</name>
</gene>
<keyword evidence="13" id="KW-1185">Reference proteome</keyword>
<evidence type="ECO:0000256" key="1">
    <source>
        <dbReference type="ARBA" id="ARBA00006692"/>
    </source>
</evidence>
<keyword evidence="3" id="KW-0723">Serine/threonine-protein kinase</keyword>
<keyword evidence="7" id="KW-0418">Kinase</keyword>
<protein>
    <recommendedName>
        <fullName evidence="2">non-specific serine/threonine protein kinase</fullName>
        <ecNumber evidence="2">2.7.11.1</ecNumber>
    </recommendedName>
</protein>
<dbReference type="EMBL" id="CALNXI010000048">
    <property type="protein sequence ID" value="CAH3016804.1"/>
    <property type="molecule type" value="Genomic_DNA"/>
</dbReference>
<dbReference type="SMART" id="SM00220">
    <property type="entry name" value="S_TKc"/>
    <property type="match status" value="1"/>
</dbReference>
<keyword evidence="5" id="KW-0808">Transferase</keyword>
<dbReference type="Proteomes" id="UP001159427">
    <property type="component" value="Unassembled WGS sequence"/>
</dbReference>
<accession>A0ABN8LI45</accession>